<dbReference type="RefSeq" id="WP_106143888.1">
    <property type="nucleotide sequence ID" value="NZ_PVYX01000001.1"/>
</dbReference>
<gene>
    <name evidence="1" type="ORF">CLV81_0960</name>
</gene>
<keyword evidence="2" id="KW-1185">Reference proteome</keyword>
<name>A0A2T0MHA0_9FLAO</name>
<evidence type="ECO:0000313" key="1">
    <source>
        <dbReference type="EMBL" id="PRX56959.1"/>
    </source>
</evidence>
<dbReference type="AlphaFoldDB" id="A0A2T0MHA0"/>
<organism evidence="1 2">
    <name type="scientific">Flagellimonas meridianipacifica</name>
    <dbReference type="NCBI Taxonomy" id="1080225"/>
    <lineage>
        <taxon>Bacteria</taxon>
        <taxon>Pseudomonadati</taxon>
        <taxon>Bacteroidota</taxon>
        <taxon>Flavobacteriia</taxon>
        <taxon>Flavobacteriales</taxon>
        <taxon>Flavobacteriaceae</taxon>
        <taxon>Flagellimonas</taxon>
    </lineage>
</organism>
<dbReference type="OrthoDB" id="9829702at2"/>
<proteinExistence type="predicted"/>
<comment type="caution">
    <text evidence="1">The sequence shown here is derived from an EMBL/GenBank/DDBJ whole genome shotgun (WGS) entry which is preliminary data.</text>
</comment>
<protein>
    <submittedName>
        <fullName evidence="1">Uncharacterized protein</fullName>
    </submittedName>
</protein>
<evidence type="ECO:0000313" key="2">
    <source>
        <dbReference type="Proteomes" id="UP000237640"/>
    </source>
</evidence>
<sequence>MKWIKTIEDLTEFMFQNKERSSNRNKKGNGEIPRELYLRTCSEIANRLSESGFKYAKSQQKLKLESSDKKYLLTIRFSSNRDNVKGQYVELNCHYFVASKDLEKFSKSKPLIGFSSSTLIDSDIGTLIDPKKGQIIWNLADNKDYQDAITTIPKMVREKLIKIFNDLQSSELVINEIKNGDFELRNPINTVQYVLSCEKKDIADKYLSEFVQRPPKKILTDYLKYKEELKKNGLPNEFVSGIGYGYEIALMEIIYELKITVPNNL</sequence>
<accession>A0A2T0MHA0</accession>
<reference evidence="1 2" key="1">
    <citation type="submission" date="2018-03" db="EMBL/GenBank/DDBJ databases">
        <title>Genomic Encyclopedia of Archaeal and Bacterial Type Strains, Phase II (KMG-II): from individual species to whole genera.</title>
        <authorList>
            <person name="Goeker M."/>
        </authorList>
    </citation>
    <scope>NUCLEOTIDE SEQUENCE [LARGE SCALE GENOMIC DNA]</scope>
    <source>
        <strain evidence="1 2">DSM 25027</strain>
    </source>
</reference>
<dbReference type="Proteomes" id="UP000237640">
    <property type="component" value="Unassembled WGS sequence"/>
</dbReference>
<dbReference type="EMBL" id="PVYX01000001">
    <property type="protein sequence ID" value="PRX56959.1"/>
    <property type="molecule type" value="Genomic_DNA"/>
</dbReference>